<evidence type="ECO:0000313" key="2">
    <source>
        <dbReference type="EMBL" id="KAF9818784.1"/>
    </source>
</evidence>
<reference evidence="2" key="1">
    <citation type="submission" date="2020-11" db="EMBL/GenBank/DDBJ databases">
        <authorList>
            <person name="Koelle M."/>
            <person name="Horta M.A.C."/>
            <person name="Nowrousian M."/>
            <person name="Ohm R.A."/>
            <person name="Benz P."/>
            <person name="Pilgard A."/>
        </authorList>
    </citation>
    <scope>NUCLEOTIDE SEQUENCE</scope>
    <source>
        <strain evidence="2">FPRL280</strain>
    </source>
</reference>
<dbReference type="Proteomes" id="UP000639403">
    <property type="component" value="Unassembled WGS sequence"/>
</dbReference>
<accession>A0A8H7P7Q1</accession>
<sequence>MTESFTGRPQSFQPPLPFELLETIVEDAWLTCTGSADRWELFDALHRVDPTWAELADVVASRIVLLECSFDIARYNALTIADGSMWEHGFASRSCLQAASRSHLRYALVPEFSIFGDCNSWSEHFQRLRVFVPHCYSAELIFKKDTSDLHKEDGKWEAMFTFLATLPELRHLHLRPEVESDAFLPRTHIPQVTHLRLSTLKACRCEGWERERCLFRNILMRMPAVRHIRLEGPTFLRRFTPCRTPLESLALDAPPMQAIARRDPYSSVMEYNITAALNRGLMRRDKKDWGKSPRCIIVNTGVQLPLGWEHAQAACVAHGVTLERRCVWMKPVKRETVVELDESQEKHRSRMKPEPHMEPGLQACVFGNQRCIT</sequence>
<protein>
    <submittedName>
        <fullName evidence="2">Uncharacterized protein</fullName>
    </submittedName>
</protein>
<organism evidence="2 3">
    <name type="scientific">Rhodonia placenta</name>
    <dbReference type="NCBI Taxonomy" id="104341"/>
    <lineage>
        <taxon>Eukaryota</taxon>
        <taxon>Fungi</taxon>
        <taxon>Dikarya</taxon>
        <taxon>Basidiomycota</taxon>
        <taxon>Agaricomycotina</taxon>
        <taxon>Agaricomycetes</taxon>
        <taxon>Polyporales</taxon>
        <taxon>Adustoporiaceae</taxon>
        <taxon>Rhodonia</taxon>
    </lineage>
</organism>
<reference evidence="2" key="2">
    <citation type="journal article" name="Front. Microbiol.">
        <title>Degradative Capacity of Two Strains of Rhodonia placenta: From Phenotype to Genotype.</title>
        <authorList>
            <person name="Kolle M."/>
            <person name="Horta M.A.C."/>
            <person name="Nowrousian M."/>
            <person name="Ohm R.A."/>
            <person name="Benz J.P."/>
            <person name="Pilgard A."/>
        </authorList>
    </citation>
    <scope>NUCLEOTIDE SEQUENCE</scope>
    <source>
        <strain evidence="2">FPRL280</strain>
    </source>
</reference>
<evidence type="ECO:0000256" key="1">
    <source>
        <dbReference type="SAM" id="MobiDB-lite"/>
    </source>
</evidence>
<feature type="region of interest" description="Disordered" evidence="1">
    <location>
        <begin position="339"/>
        <end position="359"/>
    </location>
</feature>
<proteinExistence type="predicted"/>
<comment type="caution">
    <text evidence="2">The sequence shown here is derived from an EMBL/GenBank/DDBJ whole genome shotgun (WGS) entry which is preliminary data.</text>
</comment>
<name>A0A8H7P7Q1_9APHY</name>
<dbReference type="EMBL" id="JADOXO010000026">
    <property type="protein sequence ID" value="KAF9818784.1"/>
    <property type="molecule type" value="Genomic_DNA"/>
</dbReference>
<dbReference type="AlphaFoldDB" id="A0A8H7P7Q1"/>
<evidence type="ECO:0000313" key="3">
    <source>
        <dbReference type="Proteomes" id="UP000639403"/>
    </source>
</evidence>
<gene>
    <name evidence="2" type="ORF">IEO21_02564</name>
</gene>
<feature type="compositionally biased region" description="Basic and acidic residues" evidence="1">
    <location>
        <begin position="339"/>
        <end position="357"/>
    </location>
</feature>